<reference evidence="2" key="2">
    <citation type="submission" date="2022-02" db="EMBL/GenBank/DDBJ databases">
        <authorList>
            <person name="Elcheninov A.G."/>
            <person name="Sorokin D.Y."/>
            <person name="Kublanov I.V."/>
        </authorList>
    </citation>
    <scope>NUCLEOTIDE SEQUENCE</scope>
    <source>
        <strain evidence="2">AArc-St2</strain>
    </source>
</reference>
<dbReference type="AlphaFoldDB" id="A0AAE3FZP8"/>
<keyword evidence="3" id="KW-1185">Reference proteome</keyword>
<dbReference type="SUPFAM" id="SSF51735">
    <property type="entry name" value="NAD(P)-binding Rossmann-fold domains"/>
    <property type="match status" value="1"/>
</dbReference>
<dbReference type="GO" id="GO:0080019">
    <property type="term" value="F:alcohol-forming very long-chain fatty acyl-CoA reductase activity"/>
    <property type="evidence" value="ECO:0007669"/>
    <property type="project" value="InterPro"/>
</dbReference>
<feature type="domain" description="Thioester reductase (TE)" evidence="1">
    <location>
        <begin position="14"/>
        <end position="244"/>
    </location>
</feature>
<dbReference type="Gene3D" id="3.40.50.720">
    <property type="entry name" value="NAD(P)-binding Rossmann-like Domain"/>
    <property type="match status" value="1"/>
</dbReference>
<dbReference type="Proteomes" id="UP001203207">
    <property type="component" value="Unassembled WGS sequence"/>
</dbReference>
<protein>
    <submittedName>
        <fullName evidence="2">SDR family oxidoreductase</fullName>
    </submittedName>
</protein>
<comment type="caution">
    <text evidence="2">The sequence shown here is derived from an EMBL/GenBank/DDBJ whole genome shotgun (WGS) entry which is preliminary data.</text>
</comment>
<dbReference type="CDD" id="cd05263">
    <property type="entry name" value="MupV_like_SDR_e"/>
    <property type="match status" value="1"/>
</dbReference>
<dbReference type="PANTHER" id="PTHR11011:SF45">
    <property type="entry name" value="FATTY ACYL-COA REDUCTASE CG8306-RELATED"/>
    <property type="match status" value="1"/>
</dbReference>
<name>A0AAE3FZP8_9EURY</name>
<dbReference type="RefSeq" id="WP_250585667.1">
    <property type="nucleotide sequence ID" value="NZ_JAKRVX010000008.1"/>
</dbReference>
<dbReference type="InterPro" id="IPR036291">
    <property type="entry name" value="NAD(P)-bd_dom_sf"/>
</dbReference>
<reference evidence="2" key="1">
    <citation type="journal article" date="2022" name="Syst. Appl. Microbiol.">
        <title>Natronocalculus amylovorans gen. nov., sp. nov., and Natranaeroarchaeum aerophilus sp. nov., dominant culturable amylolytic natronoarchaea from hypersaline soda lakes in southwestern Siberia.</title>
        <authorList>
            <person name="Sorokin D.Y."/>
            <person name="Elcheninov A.G."/>
            <person name="Khizhniak T.V."/>
            <person name="Koenen M."/>
            <person name="Bale N.J."/>
            <person name="Damste J.S.S."/>
            <person name="Kublanov I.V."/>
        </authorList>
    </citation>
    <scope>NUCLEOTIDE SEQUENCE</scope>
    <source>
        <strain evidence="2">AArc-St2</strain>
    </source>
</reference>
<evidence type="ECO:0000313" key="3">
    <source>
        <dbReference type="Proteomes" id="UP001203207"/>
    </source>
</evidence>
<dbReference type="InterPro" id="IPR013120">
    <property type="entry name" value="FAR_NAD-bd"/>
</dbReference>
<dbReference type="Pfam" id="PF07993">
    <property type="entry name" value="NAD_binding_4"/>
    <property type="match status" value="1"/>
</dbReference>
<proteinExistence type="predicted"/>
<gene>
    <name evidence="2" type="ORF">AArcSt2_14630</name>
</gene>
<evidence type="ECO:0000313" key="2">
    <source>
        <dbReference type="EMBL" id="MCL9818175.1"/>
    </source>
</evidence>
<dbReference type="EMBL" id="JAKRVX010000008">
    <property type="protein sequence ID" value="MCL9818175.1"/>
    <property type="molecule type" value="Genomic_DNA"/>
</dbReference>
<dbReference type="PANTHER" id="PTHR11011">
    <property type="entry name" value="MALE STERILITY PROTEIN 2-RELATED"/>
    <property type="match status" value="1"/>
</dbReference>
<dbReference type="GO" id="GO:0035336">
    <property type="term" value="P:long-chain fatty-acyl-CoA metabolic process"/>
    <property type="evidence" value="ECO:0007669"/>
    <property type="project" value="TreeGrafter"/>
</dbReference>
<organism evidence="2 3">
    <name type="scientific">Natronocalculus amylovorans</name>
    <dbReference type="NCBI Taxonomy" id="2917812"/>
    <lineage>
        <taxon>Archaea</taxon>
        <taxon>Methanobacteriati</taxon>
        <taxon>Methanobacteriota</taxon>
        <taxon>Stenosarchaea group</taxon>
        <taxon>Halobacteria</taxon>
        <taxon>Halobacteriales</taxon>
        <taxon>Haloferacaceae</taxon>
        <taxon>Natronocalculus</taxon>
    </lineage>
</organism>
<dbReference type="InterPro" id="IPR026055">
    <property type="entry name" value="FAR"/>
</dbReference>
<accession>A0AAE3FZP8</accession>
<sequence length="366" mass="40570">MSIESRSPQPTVLLTGFPGFLGSALVERLIDHGDGPIACLIQPAYRGRAEKRAQEITSDRDAIQLYEGDITRPELGLSDVLPELTAVSELYHLAAVYDLAVDPDIARAVNIRGTEHVLSVAAQLGVDRFHYVSTCYVSGRYDGVFTESHLKEGQQFNNYYEWSKYEAEVRVQEKMDDGFPATIYRPSIVVGDSKTGVTGKYDGPYYLIRLLLRQPRWCSVITKLPKSTAAELNVVPQDFVIDAIDALRSSADTCGNVYQLCDPHPLSVPEFVSTIATETGHRVIPAPTSKRTAKLVMSVLKRLQLPAEPATIDYLDHPTRYANPKTRPVLEDAGVMCPPFASYADRLLSFVIEQPTIQQEAIKTKP</sequence>
<evidence type="ECO:0000259" key="1">
    <source>
        <dbReference type="Pfam" id="PF07993"/>
    </source>
</evidence>